<dbReference type="AlphaFoldDB" id="A0A8J5WWS1"/>
<evidence type="ECO:0000313" key="2">
    <source>
        <dbReference type="EMBL" id="KAG8095437.1"/>
    </source>
</evidence>
<evidence type="ECO:0000313" key="3">
    <source>
        <dbReference type="Proteomes" id="UP000729402"/>
    </source>
</evidence>
<feature type="compositionally biased region" description="Polar residues" evidence="1">
    <location>
        <begin position="71"/>
        <end position="82"/>
    </location>
</feature>
<organism evidence="2 3">
    <name type="scientific">Zizania palustris</name>
    <name type="common">Northern wild rice</name>
    <dbReference type="NCBI Taxonomy" id="103762"/>
    <lineage>
        <taxon>Eukaryota</taxon>
        <taxon>Viridiplantae</taxon>
        <taxon>Streptophyta</taxon>
        <taxon>Embryophyta</taxon>
        <taxon>Tracheophyta</taxon>
        <taxon>Spermatophyta</taxon>
        <taxon>Magnoliopsida</taxon>
        <taxon>Liliopsida</taxon>
        <taxon>Poales</taxon>
        <taxon>Poaceae</taxon>
        <taxon>BOP clade</taxon>
        <taxon>Oryzoideae</taxon>
        <taxon>Oryzeae</taxon>
        <taxon>Zizaniinae</taxon>
        <taxon>Zizania</taxon>
    </lineage>
</organism>
<reference evidence="2" key="2">
    <citation type="submission" date="2021-02" db="EMBL/GenBank/DDBJ databases">
        <authorList>
            <person name="Kimball J.A."/>
            <person name="Haas M.W."/>
            <person name="Macchietto M."/>
            <person name="Kono T."/>
            <person name="Duquette J."/>
            <person name="Shao M."/>
        </authorList>
    </citation>
    <scope>NUCLEOTIDE SEQUENCE</scope>
    <source>
        <tissue evidence="2">Fresh leaf tissue</tissue>
    </source>
</reference>
<feature type="region of interest" description="Disordered" evidence="1">
    <location>
        <begin position="1"/>
        <end position="40"/>
    </location>
</feature>
<accession>A0A8J5WWS1</accession>
<gene>
    <name evidence="2" type="ORF">GUJ93_ZPchr0012g20408</name>
</gene>
<proteinExistence type="predicted"/>
<reference evidence="2" key="1">
    <citation type="journal article" date="2021" name="bioRxiv">
        <title>Whole Genome Assembly and Annotation of Northern Wild Rice, Zizania palustris L., Supports a Whole Genome Duplication in the Zizania Genus.</title>
        <authorList>
            <person name="Haas M."/>
            <person name="Kono T."/>
            <person name="Macchietto M."/>
            <person name="Millas R."/>
            <person name="McGilp L."/>
            <person name="Shao M."/>
            <person name="Duquette J."/>
            <person name="Hirsch C.N."/>
            <person name="Kimball J."/>
        </authorList>
    </citation>
    <scope>NUCLEOTIDE SEQUENCE</scope>
    <source>
        <tissue evidence="2">Fresh leaf tissue</tissue>
    </source>
</reference>
<comment type="caution">
    <text evidence="2">The sequence shown here is derived from an EMBL/GenBank/DDBJ whole genome shotgun (WGS) entry which is preliminary data.</text>
</comment>
<feature type="region of interest" description="Disordered" evidence="1">
    <location>
        <begin position="55"/>
        <end position="82"/>
    </location>
</feature>
<keyword evidence="3" id="KW-1185">Reference proteome</keyword>
<dbReference type="Proteomes" id="UP000729402">
    <property type="component" value="Unassembled WGS sequence"/>
</dbReference>
<protein>
    <submittedName>
        <fullName evidence="2">Uncharacterized protein</fullName>
    </submittedName>
</protein>
<name>A0A8J5WWS1_ZIZPA</name>
<dbReference type="EMBL" id="JAAALK010000080">
    <property type="protein sequence ID" value="KAG8095437.1"/>
    <property type="molecule type" value="Genomic_DNA"/>
</dbReference>
<sequence>MVHPKAGLRRLAGSSLRRPLRRALEPPEASGSLVRRSGHLRPKASGLLVKVSLVPPLSSGLSPPTPGTPSAVVQTSVEDGAK</sequence>
<evidence type="ECO:0000256" key="1">
    <source>
        <dbReference type="SAM" id="MobiDB-lite"/>
    </source>
</evidence>